<feature type="domain" description="Peroxisome membrane anchor protein Pex14p N-terminal" evidence="19">
    <location>
        <begin position="36"/>
        <end position="79"/>
    </location>
</feature>
<feature type="compositionally biased region" description="Low complexity" evidence="17">
    <location>
        <begin position="22"/>
        <end position="34"/>
    </location>
</feature>
<evidence type="ECO:0000313" key="21">
    <source>
        <dbReference type="RefSeq" id="XP_022101885.1"/>
    </source>
</evidence>
<dbReference type="OMA" id="YNQWQPP"/>
<comment type="function">
    <text evidence="14">Component of the PEX13-PEX14 docking complex, a translocon channel that specifically mediates the import of peroxisomal cargo proteins bound to PEX5 receptor. The PEX13-PEX14 docking complex forms a large import pore which can be opened to a diameter of about 9 nm. Mechanistically, PEX5 receptor along with cargo proteins associates with the PEX14 subunit of the PEX13-PEX14 docking complex in the cytosol, leading to the insertion of the receptor into the organelle membrane with the concomitant translocation of the cargo into the peroxisome matrix. Plays a key role for peroxisome movement through a direct interaction with tubulin.</text>
</comment>
<keyword evidence="3" id="KW-0597">Phosphoprotein</keyword>
<evidence type="ECO:0000256" key="8">
    <source>
        <dbReference type="ARBA" id="ARBA00023010"/>
    </source>
</evidence>
<evidence type="ECO:0000256" key="16">
    <source>
        <dbReference type="RuleBase" id="RU367032"/>
    </source>
</evidence>
<reference evidence="21" key="1">
    <citation type="submission" date="2025-08" db="UniProtKB">
        <authorList>
            <consortium name="RefSeq"/>
        </authorList>
    </citation>
    <scope>IDENTIFICATION</scope>
</reference>
<keyword evidence="4 18" id="KW-0812">Transmembrane</keyword>
<dbReference type="InterPro" id="IPR036388">
    <property type="entry name" value="WH-like_DNA-bd_sf"/>
</dbReference>
<dbReference type="OrthoDB" id="441517at2759"/>
<evidence type="ECO:0000256" key="10">
    <source>
        <dbReference type="ARBA" id="ARBA00023140"/>
    </source>
</evidence>
<comment type="subunit">
    <text evidence="15">Interacts with PEX13; forming the PEX13-PEX14 docking complex. Interacts with PEX5 (via WxxxF/Y motifs). Interacts with PEX19. Interacts with tubulin.</text>
</comment>
<comment type="similarity">
    <text evidence="1 16">Belongs to the peroxin-14 family.</text>
</comment>
<feature type="compositionally biased region" description="Polar residues" evidence="17">
    <location>
        <begin position="266"/>
        <end position="297"/>
    </location>
</feature>
<dbReference type="GO" id="GO:1990429">
    <property type="term" value="C:peroxisomal importomer complex"/>
    <property type="evidence" value="ECO:0007669"/>
    <property type="project" value="TreeGrafter"/>
</dbReference>
<gene>
    <name evidence="21" type="primary">LOC110985276</name>
</gene>
<evidence type="ECO:0000259" key="19">
    <source>
        <dbReference type="Pfam" id="PF04695"/>
    </source>
</evidence>
<evidence type="ECO:0000256" key="14">
    <source>
        <dbReference type="ARBA" id="ARBA00055057"/>
    </source>
</evidence>
<dbReference type="InterPro" id="IPR025655">
    <property type="entry name" value="PEX14"/>
</dbReference>
<keyword evidence="5 16" id="KW-0653">Protein transport</keyword>
<protein>
    <recommendedName>
        <fullName evidence="11 16">Peroxisomal membrane protein PEX14</fullName>
    </recommendedName>
    <alternativeName>
        <fullName evidence="16">Peroxin-14</fullName>
    </alternativeName>
</protein>
<name>A0A8B7ZAP3_ACAPL</name>
<feature type="transmembrane region" description="Helical" evidence="18">
    <location>
        <begin position="132"/>
        <end position="150"/>
    </location>
</feature>
<evidence type="ECO:0000313" key="20">
    <source>
        <dbReference type="Proteomes" id="UP000694845"/>
    </source>
</evidence>
<evidence type="ECO:0000256" key="9">
    <source>
        <dbReference type="ARBA" id="ARBA00023136"/>
    </source>
</evidence>
<keyword evidence="20" id="KW-1185">Reference proteome</keyword>
<evidence type="ECO:0000256" key="4">
    <source>
        <dbReference type="ARBA" id="ARBA00022692"/>
    </source>
</evidence>
<dbReference type="AlphaFoldDB" id="A0A8B7ZAP3"/>
<evidence type="ECO:0000256" key="17">
    <source>
        <dbReference type="SAM" id="MobiDB-lite"/>
    </source>
</evidence>
<evidence type="ECO:0000256" key="6">
    <source>
        <dbReference type="ARBA" id="ARBA00022989"/>
    </source>
</evidence>
<dbReference type="KEGG" id="aplc:110985276"/>
<dbReference type="Gene3D" id="1.10.10.10">
    <property type="entry name" value="Winged helix-like DNA-binding domain superfamily/Winged helix DNA-binding domain"/>
    <property type="match status" value="1"/>
</dbReference>
<evidence type="ECO:0000256" key="15">
    <source>
        <dbReference type="ARBA" id="ARBA00065694"/>
    </source>
</evidence>
<dbReference type="FunFam" id="1.10.10.10:FF:000296">
    <property type="entry name" value="Peroxisomal membrane protein PEX14"/>
    <property type="match status" value="1"/>
</dbReference>
<dbReference type="Proteomes" id="UP000694845">
    <property type="component" value="Unplaced"/>
</dbReference>
<keyword evidence="2 16" id="KW-0813">Transport</keyword>
<feature type="region of interest" description="Disordered" evidence="17">
    <location>
        <begin position="252"/>
        <end position="297"/>
    </location>
</feature>
<proteinExistence type="inferred from homology"/>
<dbReference type="PANTHER" id="PTHR23058">
    <property type="entry name" value="PEROXISOMAL MEMBRANE PROTEIN PEX14"/>
    <property type="match status" value="1"/>
</dbReference>
<sequence length="360" mass="38754">MASTDTPPDDQAKTTTVQQPETSVAVSSDTSSAVPRENMISTAVRFLQNPQVRSSPLAQKKAFLEKKGLTAEEIEMAIDRSGTRQDVVTAVAPAPAPSNQAAVPPQAAQMQQQQMVPYGQPAPPRLTSWRDYTALAIIIGGVSYGVYWLIQKFLMPFLRSRKEDQERLQKLEASVQELNKSVLLTVEKLDTAVTSIQGLLEQQQTKLDSLTTSVMTSRAITGSSNDNSNEIADVKAEITSLKGLLLNRHQFPATPQPAPIPAWQRVSPNSDSTLTKPQETQPPAQTADQETAGTKTAVTADSQNAAEVGVTNGDLGDFSHSEVLTNGDKSLNLNIHESGIARKDDSLGPIVNHMTSSQAT</sequence>
<dbReference type="GeneID" id="110985276"/>
<evidence type="ECO:0000256" key="18">
    <source>
        <dbReference type="SAM" id="Phobius"/>
    </source>
</evidence>
<evidence type="ECO:0000256" key="7">
    <source>
        <dbReference type="ARBA" id="ARBA00022990"/>
    </source>
</evidence>
<comment type="subcellular location">
    <subcellularLocation>
        <location evidence="12">Endomembrane system</location>
        <topology evidence="12">Single-pass membrane protein</topology>
    </subcellularLocation>
    <subcellularLocation>
        <location evidence="13 16">Peroxisome membrane</location>
    </subcellularLocation>
</comment>
<evidence type="ECO:0000256" key="12">
    <source>
        <dbReference type="ARBA" id="ARBA00037847"/>
    </source>
</evidence>
<dbReference type="GO" id="GO:0016560">
    <property type="term" value="P:protein import into peroxisome matrix, docking"/>
    <property type="evidence" value="ECO:0007669"/>
    <property type="project" value="UniProtKB-UniRule"/>
</dbReference>
<feature type="region of interest" description="Disordered" evidence="17">
    <location>
        <begin position="1"/>
        <end position="35"/>
    </location>
</feature>
<evidence type="ECO:0000256" key="13">
    <source>
        <dbReference type="ARBA" id="ARBA00046271"/>
    </source>
</evidence>
<evidence type="ECO:0000256" key="1">
    <source>
        <dbReference type="ARBA" id="ARBA00005443"/>
    </source>
</evidence>
<keyword evidence="8" id="KW-0811">Translocation</keyword>
<keyword evidence="6 18" id="KW-1133">Transmembrane helix</keyword>
<dbReference type="GO" id="GO:0005102">
    <property type="term" value="F:signaling receptor binding"/>
    <property type="evidence" value="ECO:0007669"/>
    <property type="project" value="TreeGrafter"/>
</dbReference>
<evidence type="ECO:0000256" key="5">
    <source>
        <dbReference type="ARBA" id="ARBA00022927"/>
    </source>
</evidence>
<keyword evidence="10 16" id="KW-0576">Peroxisome</keyword>
<keyword evidence="9 16" id="KW-0472">Membrane</keyword>
<accession>A0A8B7ZAP3</accession>
<dbReference type="PANTHER" id="PTHR23058:SF0">
    <property type="entry name" value="PEROXISOMAL MEMBRANE PROTEIN PEX14"/>
    <property type="match status" value="1"/>
</dbReference>
<dbReference type="RefSeq" id="XP_022101885.1">
    <property type="nucleotide sequence ID" value="XM_022246193.1"/>
</dbReference>
<dbReference type="GO" id="GO:0012505">
    <property type="term" value="C:endomembrane system"/>
    <property type="evidence" value="ECO:0007669"/>
    <property type="project" value="UniProtKB-SubCell"/>
</dbReference>
<dbReference type="InterPro" id="IPR006785">
    <property type="entry name" value="Pex14_N"/>
</dbReference>
<keyword evidence="7" id="KW-0007">Acetylation</keyword>
<dbReference type="GO" id="GO:0005778">
    <property type="term" value="C:peroxisomal membrane"/>
    <property type="evidence" value="ECO:0007669"/>
    <property type="project" value="UniProtKB-SubCell"/>
</dbReference>
<organism evidence="20 21">
    <name type="scientific">Acanthaster planci</name>
    <name type="common">Crown-of-thorns starfish</name>
    <dbReference type="NCBI Taxonomy" id="133434"/>
    <lineage>
        <taxon>Eukaryota</taxon>
        <taxon>Metazoa</taxon>
        <taxon>Echinodermata</taxon>
        <taxon>Eleutherozoa</taxon>
        <taxon>Asterozoa</taxon>
        <taxon>Asteroidea</taxon>
        <taxon>Valvatacea</taxon>
        <taxon>Valvatida</taxon>
        <taxon>Acanthasteridae</taxon>
        <taxon>Acanthaster</taxon>
    </lineage>
</organism>
<evidence type="ECO:0000256" key="11">
    <source>
        <dbReference type="ARBA" id="ARBA00029502"/>
    </source>
</evidence>
<evidence type="ECO:0000256" key="3">
    <source>
        <dbReference type="ARBA" id="ARBA00022553"/>
    </source>
</evidence>
<dbReference type="Pfam" id="PF04695">
    <property type="entry name" value="Pex14_N"/>
    <property type="match status" value="1"/>
</dbReference>
<evidence type="ECO:0000256" key="2">
    <source>
        <dbReference type="ARBA" id="ARBA00022448"/>
    </source>
</evidence>